<evidence type="ECO:0000256" key="3">
    <source>
        <dbReference type="SAM" id="MobiDB-lite"/>
    </source>
</evidence>
<gene>
    <name evidence="7" type="primary">pepN</name>
    <name evidence="7" type="ORF">G3RUM_00050</name>
</gene>
<keyword evidence="2" id="KW-0482">Metalloprotease</keyword>
<evidence type="ECO:0000313" key="8">
    <source>
        <dbReference type="Proteomes" id="UP001191019"/>
    </source>
</evidence>
<dbReference type="InterPro" id="IPR042097">
    <property type="entry name" value="Aminopeptidase_N-like_N_sf"/>
</dbReference>
<feature type="region of interest" description="Disordered" evidence="3">
    <location>
        <begin position="160"/>
        <end position="180"/>
    </location>
</feature>
<proteinExistence type="inferred from homology"/>
<keyword evidence="2 7" id="KW-0031">Aminopeptidase</keyword>
<reference evidence="7 8" key="2">
    <citation type="journal article" date="2020" name="Cell Rep.">
        <title>Acquisition and Adaptation of Ultra-small Parasitic Reduced Genome Bacteria to Mammalian Hosts.</title>
        <authorList>
            <person name="McLean J.S."/>
            <person name="Bor B."/>
            <person name="Kerns K.A."/>
            <person name="Liu Q."/>
            <person name="To T.T."/>
            <person name="Solden L."/>
            <person name="Hendrickson E.L."/>
            <person name="Wrighton K."/>
            <person name="Shi W."/>
            <person name="He X."/>
        </authorList>
    </citation>
    <scope>NUCLEOTIDE SEQUENCE [LARGE SCALE GENOMIC DNA]</scope>
    <source>
        <strain evidence="7 8">TM7_G3_2_Rum_HOT_351B</strain>
    </source>
</reference>
<dbReference type="Gene3D" id="1.25.50.20">
    <property type="match status" value="1"/>
</dbReference>
<dbReference type="CDD" id="cd09601">
    <property type="entry name" value="M1_APN-Q_like"/>
    <property type="match status" value="1"/>
</dbReference>
<dbReference type="InterPro" id="IPR050344">
    <property type="entry name" value="Peptidase_M1_aminopeptidases"/>
</dbReference>
<dbReference type="SUPFAM" id="SSF55486">
    <property type="entry name" value="Metalloproteases ('zincins'), catalytic domain"/>
    <property type="match status" value="1"/>
</dbReference>
<dbReference type="GO" id="GO:0016285">
    <property type="term" value="F:alanyl aminopeptidase activity"/>
    <property type="evidence" value="ECO:0007669"/>
    <property type="project" value="UniProtKB-EC"/>
</dbReference>
<comment type="similarity">
    <text evidence="1 2">Belongs to the peptidase M1 family.</text>
</comment>
<dbReference type="SUPFAM" id="SSF63737">
    <property type="entry name" value="Leukotriene A4 hydrolase N-terminal domain"/>
    <property type="match status" value="1"/>
</dbReference>
<evidence type="ECO:0000259" key="5">
    <source>
        <dbReference type="Pfam" id="PF11838"/>
    </source>
</evidence>
<dbReference type="Proteomes" id="UP001191019">
    <property type="component" value="Unassembled WGS sequence"/>
</dbReference>
<keyword evidence="2" id="KW-0645">Protease</keyword>
<dbReference type="Gene3D" id="1.10.390.10">
    <property type="entry name" value="Neutral Protease Domain 2"/>
    <property type="match status" value="1"/>
</dbReference>
<feature type="domain" description="Aminopeptidase N-like N-terminal" evidence="6">
    <location>
        <begin position="9"/>
        <end position="156"/>
    </location>
</feature>
<sequence length="822" mass="93064">MERLINYFVPEKYILDLEVDKGAKTIGGKVMVLGQAKAENIKFHAVGLSVDSVVVNGESAKFEVADGVLTVFKVSSGDLKVEIGYHGTLNENMQGAYLSTYEYDGKTEVIVATQFESHYAREAFPCIDEPEAKAVFELSISIPDSSEDIILSNTLELKFDSSPRPSGPSPRADGANSRAAALRNAPNQTLASGYKTISFQPTPRMSTYLLAWVIGKFHGKTVKNAHGVEITTYCSLAQDIDSVDFANEIAAKSLEFYDDNFGVPYPLKKIDQVALPDFEAGAMENWGLVTYRESMLLAGKNATLGTKKGVALTVAHELSHQWFGDLVTMDWWDDLWLNESFASVMEYYAVDYIHPEYKIFEGFFTGDSYAALMRDAYKDVQSVHQDVNSPEEIATLFDGAIVYSKGARLMLMLIRAMGWKNFCRGIRDYFEKFKYQNTVGDDLWAALKPYAEFDPGKLMHAFIDKPGYPVVTGEKQQRFLLDGPLEDENWPLPEISEDMSGHYILNLTDAEFEERLARFDELDLEEKLRLLIDRNLLAKTELVSSASLLPLVAKFKNEEAAAVWNIVLAIVGNLKIFFEAGSAEEKKFKKFVGELVAPKLAEIGVKTRKDDDENTIRLRAILLSLDYYAETVENLEKLAAMYSKNYEKLDTEIREDILDAKLYLEPGVIDDYLKAYQKIADPELKFELLFAGTLSKDEKVLAKMLSLLEKPEIVKPQDQTHLFIYLYRNLKSREQAFEWLTKHWDYVKKMAGDKSLDSYPRYMANVIRAEKEYRAWRDFFEPMKDNPALARAIKIGEREIKARLKLIADDKVAVCAELDAIM</sequence>
<dbReference type="PANTHER" id="PTHR11533:SF174">
    <property type="entry name" value="PUROMYCIN-SENSITIVE AMINOPEPTIDASE-RELATED"/>
    <property type="match status" value="1"/>
</dbReference>
<name>A0ABY0FMG3_9BACT</name>
<organism evidence="7 8">
    <name type="scientific">Candidatus Nanosyncoccus alces</name>
    <dbReference type="NCBI Taxonomy" id="2171997"/>
    <lineage>
        <taxon>Bacteria</taxon>
        <taxon>Candidatus Saccharimonadota</taxon>
        <taxon>Candidatus Nanosyncoccalia</taxon>
        <taxon>Candidatus Nanosyncoccales</taxon>
        <taxon>Candidatus Nanosyncoccaceae</taxon>
        <taxon>Candidatus Nanosyncoccus</taxon>
    </lineage>
</organism>
<dbReference type="InterPro" id="IPR014782">
    <property type="entry name" value="Peptidase_M1_dom"/>
</dbReference>
<comment type="cofactor">
    <cofactor evidence="2">
        <name>Zn(2+)</name>
        <dbReference type="ChEBI" id="CHEBI:29105"/>
    </cofactor>
    <text evidence="2">Binds 1 zinc ion per subunit.</text>
</comment>
<dbReference type="Pfam" id="PF11838">
    <property type="entry name" value="ERAP1_C"/>
    <property type="match status" value="1"/>
</dbReference>
<dbReference type="PANTHER" id="PTHR11533">
    <property type="entry name" value="PROTEASE M1 ZINC METALLOPROTEASE"/>
    <property type="match status" value="1"/>
</dbReference>
<keyword evidence="2" id="KW-0862">Zinc</keyword>
<evidence type="ECO:0000259" key="6">
    <source>
        <dbReference type="Pfam" id="PF17900"/>
    </source>
</evidence>
<keyword evidence="2 7" id="KW-0378">Hydrolase</keyword>
<feature type="domain" description="Peptidase M1 membrane alanine aminopeptidase" evidence="4">
    <location>
        <begin position="245"/>
        <end position="459"/>
    </location>
</feature>
<evidence type="ECO:0000259" key="4">
    <source>
        <dbReference type="Pfam" id="PF01433"/>
    </source>
</evidence>
<accession>A0ABY0FMG3</accession>
<evidence type="ECO:0000256" key="2">
    <source>
        <dbReference type="RuleBase" id="RU364040"/>
    </source>
</evidence>
<dbReference type="InterPro" id="IPR034016">
    <property type="entry name" value="M1_APN-typ"/>
</dbReference>
<dbReference type="Gene3D" id="2.60.40.1730">
    <property type="entry name" value="tricorn interacting facor f3 domain"/>
    <property type="match status" value="1"/>
</dbReference>
<evidence type="ECO:0000313" key="7">
    <source>
        <dbReference type="EMBL" id="RYC75111.1"/>
    </source>
</evidence>
<dbReference type="EC" id="3.4.11.-" evidence="2"/>
<dbReference type="Pfam" id="PF01433">
    <property type="entry name" value="Peptidase_M1"/>
    <property type="match status" value="1"/>
</dbReference>
<feature type="domain" description="ERAP1-like C-terminal" evidence="5">
    <location>
        <begin position="498"/>
        <end position="797"/>
    </location>
</feature>
<keyword evidence="8" id="KW-1185">Reference proteome</keyword>
<keyword evidence="2" id="KW-0479">Metal-binding</keyword>
<reference evidence="7 8" key="1">
    <citation type="journal article" date="2018" name="bioRxiv">
        <title>Evidence of independent acquisition and adaption of ultra-small bacteria to human hosts across the highly diverse yet reduced genomes of the phylum Saccharibacteria.</title>
        <authorList>
            <person name="McLean J.S."/>
            <person name="Bor B."/>
            <person name="To T.T."/>
            <person name="Liu Q."/>
            <person name="Kearns K.A."/>
            <person name="Solden L.M."/>
            <person name="Wrighton K.C."/>
            <person name="He X."/>
            <person name="Shi W."/>
        </authorList>
    </citation>
    <scope>NUCLEOTIDE SEQUENCE [LARGE SCALE GENOMIC DNA]</scope>
    <source>
        <strain evidence="7 8">TM7_G3_2_Rum_HOT_351B</strain>
    </source>
</reference>
<dbReference type="RefSeq" id="WP_129734240.1">
    <property type="nucleotide sequence ID" value="NZ_PRLM01000001.1"/>
</dbReference>
<comment type="caution">
    <text evidence="7">The sequence shown here is derived from an EMBL/GenBank/DDBJ whole genome shotgun (WGS) entry which is preliminary data.</text>
</comment>
<evidence type="ECO:0000256" key="1">
    <source>
        <dbReference type="ARBA" id="ARBA00010136"/>
    </source>
</evidence>
<dbReference type="InterPro" id="IPR045357">
    <property type="entry name" value="Aminopeptidase_N-like_N"/>
</dbReference>
<dbReference type="Pfam" id="PF17900">
    <property type="entry name" value="Peptidase_M1_N"/>
    <property type="match status" value="1"/>
</dbReference>
<dbReference type="EMBL" id="PRLM01000001">
    <property type="protein sequence ID" value="RYC75111.1"/>
    <property type="molecule type" value="Genomic_DNA"/>
</dbReference>
<dbReference type="InterPro" id="IPR027268">
    <property type="entry name" value="Peptidase_M4/M1_CTD_sf"/>
</dbReference>
<protein>
    <recommendedName>
        <fullName evidence="2">Aminopeptidase</fullName>
        <ecNumber evidence="2">3.4.11.-</ecNumber>
    </recommendedName>
</protein>
<dbReference type="InterPro" id="IPR024571">
    <property type="entry name" value="ERAP1-like_C_dom"/>
</dbReference>